<reference evidence="2" key="1">
    <citation type="submission" date="2015-06" db="EMBL/GenBank/DDBJ databases">
        <title>Comparative genomics of Burkholderia leaf nodule symbionts.</title>
        <authorList>
            <person name="Carlier A."/>
            <person name="Eberl L."/>
            <person name="Pinto-Carbo M."/>
        </authorList>
    </citation>
    <scope>NUCLEOTIDE SEQUENCE [LARGE SCALE GENOMIC DNA]</scope>
    <source>
        <strain evidence="2">UZHbot4</strain>
    </source>
</reference>
<organism evidence="1 2">
    <name type="scientific">Candidatus Burkholderia verschuerenii</name>
    <dbReference type="NCBI Taxonomy" id="242163"/>
    <lineage>
        <taxon>Bacteria</taxon>
        <taxon>Pseudomonadati</taxon>
        <taxon>Pseudomonadota</taxon>
        <taxon>Betaproteobacteria</taxon>
        <taxon>Burkholderiales</taxon>
        <taxon>Burkholderiaceae</taxon>
        <taxon>Burkholderia</taxon>
    </lineage>
</organism>
<evidence type="ECO:0000313" key="2">
    <source>
        <dbReference type="Proteomes" id="UP000036959"/>
    </source>
</evidence>
<proteinExistence type="predicted"/>
<evidence type="ECO:0000313" key="1">
    <source>
        <dbReference type="EMBL" id="KND60403.1"/>
    </source>
</evidence>
<comment type="caution">
    <text evidence="1">The sequence shown here is derived from an EMBL/GenBank/DDBJ whole genome shotgun (WGS) entry which is preliminary data.</text>
</comment>
<dbReference type="AlphaFoldDB" id="A0A0L0MDI9"/>
<name>A0A0L0MDI9_9BURK</name>
<accession>A0A0L0MDI9</accession>
<dbReference type="PATRIC" id="fig|242163.4.peg.6093"/>
<dbReference type="EMBL" id="LFJJ01000064">
    <property type="protein sequence ID" value="KND60403.1"/>
    <property type="molecule type" value="Genomic_DNA"/>
</dbReference>
<sequence>MSTSDDSSAERANEPPITRIETIKIVPTWAGLLMPLLALYEDGDRAYARAELIRMAMFADTAADAADALHQIAHQTDMQGNAVERNREQMRELAREALDAFARVPKPATPSHQSDNDG</sequence>
<protein>
    <submittedName>
        <fullName evidence="1">Uncharacterized protein</fullName>
    </submittedName>
</protein>
<dbReference type="Proteomes" id="UP000036959">
    <property type="component" value="Unassembled WGS sequence"/>
</dbReference>
<gene>
    <name evidence="1" type="ORF">BVER_03842c</name>
</gene>
<keyword evidence="2" id="KW-1185">Reference proteome</keyword>